<feature type="compositionally biased region" description="Basic and acidic residues" evidence="1">
    <location>
        <begin position="530"/>
        <end position="549"/>
    </location>
</feature>
<feature type="region of interest" description="Disordered" evidence="1">
    <location>
        <begin position="470"/>
        <end position="489"/>
    </location>
</feature>
<gene>
    <name evidence="2" type="ORF">CYNAS_LOCUS16660</name>
</gene>
<feature type="region of interest" description="Disordered" evidence="1">
    <location>
        <begin position="124"/>
        <end position="143"/>
    </location>
</feature>
<feature type="compositionally biased region" description="Polar residues" evidence="1">
    <location>
        <begin position="129"/>
        <end position="143"/>
    </location>
</feature>
<name>A0AA36H6L9_CYLNA</name>
<comment type="caution">
    <text evidence="2">The sequence shown here is derived from an EMBL/GenBank/DDBJ whole genome shotgun (WGS) entry which is preliminary data.</text>
</comment>
<organism evidence="2 3">
    <name type="scientific">Cylicocyclus nassatus</name>
    <name type="common">Nematode worm</name>
    <dbReference type="NCBI Taxonomy" id="53992"/>
    <lineage>
        <taxon>Eukaryota</taxon>
        <taxon>Metazoa</taxon>
        <taxon>Ecdysozoa</taxon>
        <taxon>Nematoda</taxon>
        <taxon>Chromadorea</taxon>
        <taxon>Rhabditida</taxon>
        <taxon>Rhabditina</taxon>
        <taxon>Rhabditomorpha</taxon>
        <taxon>Strongyloidea</taxon>
        <taxon>Strongylidae</taxon>
        <taxon>Cylicocyclus</taxon>
    </lineage>
</organism>
<evidence type="ECO:0000313" key="3">
    <source>
        <dbReference type="Proteomes" id="UP001176961"/>
    </source>
</evidence>
<feature type="region of interest" description="Disordered" evidence="1">
    <location>
        <begin position="27"/>
        <end position="55"/>
    </location>
</feature>
<protein>
    <submittedName>
        <fullName evidence="2">Uncharacterized protein</fullName>
    </submittedName>
</protein>
<dbReference type="AlphaFoldDB" id="A0AA36H6L9"/>
<feature type="compositionally biased region" description="Polar residues" evidence="1">
    <location>
        <begin position="498"/>
        <end position="508"/>
    </location>
</feature>
<proteinExistence type="predicted"/>
<reference evidence="2" key="1">
    <citation type="submission" date="2023-07" db="EMBL/GenBank/DDBJ databases">
        <authorList>
            <consortium name="CYATHOMIX"/>
        </authorList>
    </citation>
    <scope>NUCLEOTIDE SEQUENCE</scope>
    <source>
        <strain evidence="2">N/A</strain>
    </source>
</reference>
<sequence length="559" mass="61853">MGLVTKRCEEPEGCQCGIESMAEVNGEDGQVITAPASSQRESTAEGAGLPETDLSAPLGVRAREITIHPVLQSNRQSVLHETDRLEQQQIVEGEGLPEDDLSTPLAKQALMYGARASSQYRLRSERETASTQSVQPEQQHQNAQQFRKCEGMLEVDLSVPRVPAAGKTLHPLRQLDTALDHPRISAVGEGLPEADLSAPLSKQALMYGKHPSSQYRMHSERKTGLSNQRMPFEHTRLQPVSQTEQREEEGLPEIDLSALKAQAMEGRPGYASEANTRVNFDQRQRAEGEGMKEFDLSALKALEGSESASYPPLKPSMFRENDYQRSAENEYLPRLSQLTNITMQAPELTHRFPKPATDHLTEQREGEGLLEADLSIPLTCRAPESTSRSLPQPTQQLSLPHASEREEDNQQLKVPSKQREEGEGLLEIDLSAPRPNQGGGFVLRPFGQRGCSSYSQQERRRRGFAHLEQWQSREGDGLPETDLSAPNAMRARELVVGPTTQSTNNQGPIITGEDERVPDAESLAEQPPAELREVAQEGHPPNKQEREGMLEVDLVGATK</sequence>
<feature type="region of interest" description="Disordered" evidence="1">
    <location>
        <begin position="383"/>
        <end position="463"/>
    </location>
</feature>
<evidence type="ECO:0000313" key="2">
    <source>
        <dbReference type="EMBL" id="CAJ0604677.1"/>
    </source>
</evidence>
<keyword evidence="3" id="KW-1185">Reference proteome</keyword>
<dbReference type="Proteomes" id="UP001176961">
    <property type="component" value="Unassembled WGS sequence"/>
</dbReference>
<evidence type="ECO:0000256" key="1">
    <source>
        <dbReference type="SAM" id="MobiDB-lite"/>
    </source>
</evidence>
<accession>A0AA36H6L9</accession>
<feature type="compositionally biased region" description="Polar residues" evidence="1">
    <location>
        <begin position="384"/>
        <end position="398"/>
    </location>
</feature>
<dbReference type="EMBL" id="CATQJL010000316">
    <property type="protein sequence ID" value="CAJ0604677.1"/>
    <property type="molecule type" value="Genomic_DNA"/>
</dbReference>
<feature type="region of interest" description="Disordered" evidence="1">
    <location>
        <begin position="495"/>
        <end position="559"/>
    </location>
</feature>